<feature type="domain" description="Putative mannosyltransferase YkcA/B-like C-terminal" evidence="11">
    <location>
        <begin position="593"/>
        <end position="654"/>
    </location>
</feature>
<dbReference type="InterPro" id="IPR056785">
    <property type="entry name" value="YkcA/B-like_C"/>
</dbReference>
<keyword evidence="6 9" id="KW-1133">Transmembrane helix</keyword>
<evidence type="ECO:0000313" key="13">
    <source>
        <dbReference type="Proteomes" id="UP001601992"/>
    </source>
</evidence>
<feature type="region of interest" description="Disordered" evidence="8">
    <location>
        <begin position="656"/>
        <end position="709"/>
    </location>
</feature>
<evidence type="ECO:0000256" key="1">
    <source>
        <dbReference type="ARBA" id="ARBA00004651"/>
    </source>
</evidence>
<dbReference type="Pfam" id="PF24878">
    <property type="entry name" value="YkcB_C"/>
    <property type="match status" value="1"/>
</dbReference>
<evidence type="ECO:0000256" key="5">
    <source>
        <dbReference type="ARBA" id="ARBA00022692"/>
    </source>
</evidence>
<feature type="transmembrane region" description="Helical" evidence="9">
    <location>
        <begin position="529"/>
        <end position="548"/>
    </location>
</feature>
<dbReference type="Pfam" id="PF13231">
    <property type="entry name" value="PMT_2"/>
    <property type="match status" value="1"/>
</dbReference>
<keyword evidence="5 9" id="KW-0812">Transmembrane</keyword>
<dbReference type="RefSeq" id="WP_245567672.1">
    <property type="nucleotide sequence ID" value="NZ_JBIAQY010000005.1"/>
</dbReference>
<comment type="subcellular location">
    <subcellularLocation>
        <location evidence="1">Cell membrane</location>
        <topology evidence="1">Multi-pass membrane protein</topology>
    </subcellularLocation>
</comment>
<evidence type="ECO:0000256" key="2">
    <source>
        <dbReference type="ARBA" id="ARBA00022475"/>
    </source>
</evidence>
<feature type="transmembrane region" description="Helical" evidence="9">
    <location>
        <begin position="194"/>
        <end position="214"/>
    </location>
</feature>
<comment type="caution">
    <text evidence="12">The sequence shown here is derived from an EMBL/GenBank/DDBJ whole genome shotgun (WGS) entry which is preliminary data.</text>
</comment>
<gene>
    <name evidence="12" type="ORF">ACFYXQ_18035</name>
</gene>
<keyword evidence="2" id="KW-1003">Cell membrane</keyword>
<evidence type="ECO:0000256" key="8">
    <source>
        <dbReference type="SAM" id="MobiDB-lite"/>
    </source>
</evidence>
<dbReference type="PANTHER" id="PTHR33908:SF3">
    <property type="entry name" value="UNDECAPRENYL PHOSPHATE-ALPHA-4-AMINO-4-DEOXY-L-ARABINOSE ARABINOSYL TRANSFERASE"/>
    <property type="match status" value="1"/>
</dbReference>
<keyword evidence="3 12" id="KW-0328">Glycosyltransferase</keyword>
<feature type="transmembrane region" description="Helical" evidence="9">
    <location>
        <begin position="246"/>
        <end position="267"/>
    </location>
</feature>
<feature type="transmembrane region" description="Helical" evidence="9">
    <location>
        <begin position="503"/>
        <end position="522"/>
    </location>
</feature>
<feature type="transmembrane region" description="Helical" evidence="9">
    <location>
        <begin position="141"/>
        <end position="164"/>
    </location>
</feature>
<evidence type="ECO:0000256" key="6">
    <source>
        <dbReference type="ARBA" id="ARBA00022989"/>
    </source>
</evidence>
<dbReference type="Proteomes" id="UP001601992">
    <property type="component" value="Unassembled WGS sequence"/>
</dbReference>
<dbReference type="PANTHER" id="PTHR33908">
    <property type="entry name" value="MANNOSYLTRANSFERASE YKCB-RELATED"/>
    <property type="match status" value="1"/>
</dbReference>
<dbReference type="GO" id="GO:0016757">
    <property type="term" value="F:glycosyltransferase activity"/>
    <property type="evidence" value="ECO:0007669"/>
    <property type="project" value="UniProtKB-KW"/>
</dbReference>
<feature type="transmembrane region" description="Helical" evidence="9">
    <location>
        <begin position="445"/>
        <end position="466"/>
    </location>
</feature>
<dbReference type="InterPro" id="IPR050297">
    <property type="entry name" value="LipidA_mod_glycosyltrf_83"/>
</dbReference>
<feature type="transmembrane region" description="Helical" evidence="9">
    <location>
        <begin position="37"/>
        <end position="56"/>
    </location>
</feature>
<feature type="transmembrane region" description="Helical" evidence="9">
    <location>
        <begin position="110"/>
        <end position="134"/>
    </location>
</feature>
<feature type="compositionally biased region" description="Low complexity" evidence="8">
    <location>
        <begin position="680"/>
        <end position="694"/>
    </location>
</feature>
<feature type="transmembrane region" description="Helical" evidence="9">
    <location>
        <begin position="220"/>
        <end position="239"/>
    </location>
</feature>
<evidence type="ECO:0000256" key="3">
    <source>
        <dbReference type="ARBA" id="ARBA00022676"/>
    </source>
</evidence>
<dbReference type="EMBL" id="JBIAQY010000005">
    <property type="protein sequence ID" value="MFF3569674.1"/>
    <property type="molecule type" value="Genomic_DNA"/>
</dbReference>
<feature type="transmembrane region" description="Helical" evidence="9">
    <location>
        <begin position="391"/>
        <end position="408"/>
    </location>
</feature>
<feature type="transmembrane region" description="Helical" evidence="9">
    <location>
        <begin position="170"/>
        <end position="187"/>
    </location>
</feature>
<evidence type="ECO:0000256" key="9">
    <source>
        <dbReference type="SAM" id="Phobius"/>
    </source>
</evidence>
<reference evidence="12 13" key="1">
    <citation type="submission" date="2024-10" db="EMBL/GenBank/DDBJ databases">
        <title>The Natural Products Discovery Center: Release of the First 8490 Sequenced Strains for Exploring Actinobacteria Biosynthetic Diversity.</title>
        <authorList>
            <person name="Kalkreuter E."/>
            <person name="Kautsar S.A."/>
            <person name="Yang D."/>
            <person name="Bader C.D."/>
            <person name="Teijaro C.N."/>
            <person name="Fluegel L."/>
            <person name="Davis C.M."/>
            <person name="Simpson J.R."/>
            <person name="Lauterbach L."/>
            <person name="Steele A.D."/>
            <person name="Gui C."/>
            <person name="Meng S."/>
            <person name="Li G."/>
            <person name="Viehrig K."/>
            <person name="Ye F."/>
            <person name="Su P."/>
            <person name="Kiefer A.F."/>
            <person name="Nichols A."/>
            <person name="Cepeda A.J."/>
            <person name="Yan W."/>
            <person name="Fan B."/>
            <person name="Jiang Y."/>
            <person name="Adhikari A."/>
            <person name="Zheng C.-J."/>
            <person name="Schuster L."/>
            <person name="Cowan T.M."/>
            <person name="Smanski M.J."/>
            <person name="Chevrette M.G."/>
            <person name="De Carvalho L.P.S."/>
            <person name="Shen B."/>
        </authorList>
    </citation>
    <scope>NUCLEOTIDE SEQUENCE [LARGE SCALE GENOMIC DNA]</scope>
    <source>
        <strain evidence="12 13">NPDC002593</strain>
    </source>
</reference>
<keyword evidence="4 12" id="KW-0808">Transferase</keyword>
<evidence type="ECO:0000256" key="7">
    <source>
        <dbReference type="ARBA" id="ARBA00023136"/>
    </source>
</evidence>
<proteinExistence type="predicted"/>
<accession>A0ABW6S3D5</accession>
<name>A0ABW6S3D5_9NOCA</name>
<organism evidence="12 13">
    <name type="scientific">Nocardia jiangxiensis</name>
    <dbReference type="NCBI Taxonomy" id="282685"/>
    <lineage>
        <taxon>Bacteria</taxon>
        <taxon>Bacillati</taxon>
        <taxon>Actinomycetota</taxon>
        <taxon>Actinomycetes</taxon>
        <taxon>Mycobacteriales</taxon>
        <taxon>Nocardiaceae</taxon>
        <taxon>Nocardia</taxon>
    </lineage>
</organism>
<evidence type="ECO:0000313" key="12">
    <source>
        <dbReference type="EMBL" id="MFF3569674.1"/>
    </source>
</evidence>
<sequence>MVSMSGVDEGAGSVSEKYVGTSGTRFRRDPGNTRPRWVRPSLAGLLIATAVLYLWGLSSAGWTNPFYAASVQAGTQDWKALLFASLDPGNGITVDKPPAAMWVMALSGRLFGFTAWSMLMPEALIGVATVALLYGAVRRCAGYAAGLIAGAGLALTPVAALMFRYDNPDALMMLLVVAAAYCVVRALRSPGTRWWSASTGWLALAGVAVGFGFLAKMMQAFLVLPGLALVVLVALPGGFWSRIGKLVTAGSAVLISAGWYVALVQVWPANARPYIGGSTDNSLWDLAVGYNGLGRVLGNKNKHQAASAHAAVTGPDGATAGAHAVATNAPTVAAQGATAATHGTATAAHGASAATHGTDAAVHAQAPHFGGMAHGETGLLRLFQDSLATEFAWLVPAAVIGVLAGLWLTRRAPRIDPARAALILWGGWLVGTWLVLSYMSSSFHTYYTIELTPALAALGAIGGTLLWERRAHVAARVGLGAMSAATGLWVFHLLDETPTWLPSLRWTLVIAGFAMAALLILGISRLRRFGVVVAAVAVIAGLAGPAAYAVETVALPHSGGSPYSGPVRVRGNGFGHDSATRSAPRLDAMLSDAENRWAAAAVGSQQVGAIELRTGASLLAVGGFSGRDDSPTLAQFEQYVADGDVHYFLMNASPQSHGTGRVTTSDEAGAHTTSAHRDTTTTTPPGSAESSTTPQPGRSSAASNPSTSGGRISAWVQAHYTAVTVDGVQVYDLTVPPRN</sequence>
<feature type="transmembrane region" description="Helical" evidence="9">
    <location>
        <begin position="420"/>
        <end position="439"/>
    </location>
</feature>
<evidence type="ECO:0000259" key="10">
    <source>
        <dbReference type="Pfam" id="PF13231"/>
    </source>
</evidence>
<dbReference type="EC" id="2.4.-.-" evidence="12"/>
<feature type="compositionally biased region" description="Polar residues" evidence="8">
    <location>
        <begin position="695"/>
        <end position="709"/>
    </location>
</feature>
<evidence type="ECO:0000259" key="11">
    <source>
        <dbReference type="Pfam" id="PF24878"/>
    </source>
</evidence>
<feature type="transmembrane region" description="Helical" evidence="9">
    <location>
        <begin position="473"/>
        <end position="491"/>
    </location>
</feature>
<feature type="compositionally biased region" description="Polar residues" evidence="8">
    <location>
        <begin position="656"/>
        <end position="666"/>
    </location>
</feature>
<keyword evidence="7 9" id="KW-0472">Membrane</keyword>
<keyword evidence="13" id="KW-1185">Reference proteome</keyword>
<dbReference type="InterPro" id="IPR038731">
    <property type="entry name" value="RgtA/B/C-like"/>
</dbReference>
<evidence type="ECO:0000256" key="4">
    <source>
        <dbReference type="ARBA" id="ARBA00022679"/>
    </source>
</evidence>
<feature type="domain" description="Glycosyltransferase RgtA/B/C/D-like" evidence="10">
    <location>
        <begin position="95"/>
        <end position="256"/>
    </location>
</feature>
<protein>
    <submittedName>
        <fullName evidence="12">Glycosyltransferase family 39 protein</fullName>
        <ecNumber evidence="12">2.4.-.-</ecNumber>
    </submittedName>
</protein>